<organism evidence="1">
    <name type="scientific">viral metagenome</name>
    <dbReference type="NCBI Taxonomy" id="1070528"/>
    <lineage>
        <taxon>unclassified sequences</taxon>
        <taxon>metagenomes</taxon>
        <taxon>organismal metagenomes</taxon>
    </lineage>
</organism>
<evidence type="ECO:0000313" key="2">
    <source>
        <dbReference type="EMBL" id="QJA94301.1"/>
    </source>
</evidence>
<dbReference type="EMBL" id="MT142306">
    <property type="protein sequence ID" value="QJA77855.1"/>
    <property type="molecule type" value="Genomic_DNA"/>
</dbReference>
<evidence type="ECO:0000313" key="1">
    <source>
        <dbReference type="EMBL" id="QJA77855.1"/>
    </source>
</evidence>
<protein>
    <submittedName>
        <fullName evidence="1">Putative ATPase domain containing protein</fullName>
    </submittedName>
</protein>
<dbReference type="EMBL" id="MT143220">
    <property type="protein sequence ID" value="QJA94301.1"/>
    <property type="molecule type" value="Genomic_DNA"/>
</dbReference>
<dbReference type="Pfam" id="PF13479">
    <property type="entry name" value="AAA_24"/>
    <property type="match status" value="1"/>
</dbReference>
<dbReference type="AlphaFoldDB" id="A0A6M3K7W4"/>
<sequence>MTDIRIEALVKSGRFAHASADIKPRLIMAVVGKEGQGKTHFSLTAPGPIVTFNADFGLEGVVHKFMGQDKVILEYAVPMPNPQSKDVEKEAQTAWDDLDAAFTEVLSNPSIRTIVFDTATELWEVVRLAYLGKLTEVMPHHYTAVNAQFRRFLKRADKTDKNLILLHTMKEIYVGKNGTGEYMLDGFKATPGIVQAMVFPTRVKTNVKLADGRVVRKGEFMIEIGEKCRHNPKVSGTIFTEDMATFPWVAATILEGTDPGMFM</sequence>
<accession>A0A6M3K7W4</accession>
<reference evidence="1" key="1">
    <citation type="submission" date="2020-03" db="EMBL/GenBank/DDBJ databases">
        <title>The deep terrestrial virosphere.</title>
        <authorList>
            <person name="Holmfeldt K."/>
            <person name="Nilsson E."/>
            <person name="Simone D."/>
            <person name="Lopez-Fernandez M."/>
            <person name="Wu X."/>
            <person name="de Brujin I."/>
            <person name="Lundin D."/>
            <person name="Andersson A."/>
            <person name="Bertilsson S."/>
            <person name="Dopson M."/>
        </authorList>
    </citation>
    <scope>NUCLEOTIDE SEQUENCE</scope>
    <source>
        <strain evidence="1">MM415A01197</strain>
        <strain evidence="2">MM415B03903</strain>
    </source>
</reference>
<gene>
    <name evidence="1" type="ORF">MM415A01197_0015</name>
    <name evidence="2" type="ORF">MM415B03903_0007</name>
</gene>
<proteinExistence type="predicted"/>
<name>A0A6M3K7W4_9ZZZZ</name>